<keyword evidence="2" id="KW-0472">Membrane</keyword>
<dbReference type="EMBL" id="CCRH01000012">
    <property type="protein sequence ID" value="CDZ38136.1"/>
    <property type="molecule type" value="Genomic_DNA"/>
</dbReference>
<feature type="transmembrane region" description="Helical" evidence="2">
    <location>
        <begin position="23"/>
        <end position="45"/>
    </location>
</feature>
<sequence length="399" mass="42288">MGTDLHAPLGQNRPAARRRNRRFSLAIVFATLAVAGVLGLSLYAMRGDGALKQTASNIPPASKPEPTQPSAKPDPNAAPQPSAGMPRSDPGSGANIERTLTDDGSVVTKYTPRSRDGSGAVMIGTQRIGQDPRVAAQPNDALLEDSPHGRLPVVGPGGQRPMDQYARPWSGARGTRIAIVVGGLGLSQTGTQRAIRDLPPTVTLAFAVSGNSLQRWMQEARRAGHEILIQVPFEPFDYPANDPGPGTLLTKMSAKDNLGRLHRAMGEITNYTGVMNYLGGRYLSDAGALEPVLRDISKRGLLFLDDGTSAQSKTAIVAKTIELPHAFGDLTLDGQLQKDAILKKLDELERIAGRKGTAIGIASAFDESINAIRQWSEEASQRGIEIVGVSSLASESVGP</sequence>
<name>A0A0T7FT09_NEOGA</name>
<dbReference type="OrthoDB" id="9784811at2"/>
<dbReference type="Pfam" id="PF04748">
    <property type="entry name" value="Polysacc_deac_2"/>
    <property type="match status" value="1"/>
</dbReference>
<evidence type="ECO:0000256" key="1">
    <source>
        <dbReference type="SAM" id="MobiDB-lite"/>
    </source>
</evidence>
<keyword evidence="2" id="KW-0812">Transmembrane</keyword>
<dbReference type="SUPFAM" id="SSF88713">
    <property type="entry name" value="Glycoside hydrolase/deacetylase"/>
    <property type="match status" value="1"/>
</dbReference>
<gene>
    <name evidence="3" type="ORF">NGAL_HAMBI1145_42240</name>
</gene>
<organism evidence="3 4">
    <name type="scientific">Neorhizobium galegae bv. officinalis</name>
    <dbReference type="NCBI Taxonomy" id="323656"/>
    <lineage>
        <taxon>Bacteria</taxon>
        <taxon>Pseudomonadati</taxon>
        <taxon>Pseudomonadota</taxon>
        <taxon>Alphaproteobacteria</taxon>
        <taxon>Hyphomicrobiales</taxon>
        <taxon>Rhizobiaceae</taxon>
        <taxon>Rhizobium/Agrobacterium group</taxon>
        <taxon>Neorhizobium</taxon>
    </lineage>
</organism>
<dbReference type="AlphaFoldDB" id="A0A0T7FT09"/>
<feature type="region of interest" description="Disordered" evidence="1">
    <location>
        <begin position="54"/>
        <end position="129"/>
    </location>
</feature>
<accession>A0A0T7FT09</accession>
<proteinExistence type="predicted"/>
<dbReference type="InterPro" id="IPR006837">
    <property type="entry name" value="Divergent_DAC"/>
</dbReference>
<dbReference type="RefSeq" id="WP_046668151.1">
    <property type="nucleotide sequence ID" value="NZ_CCRH01000012.1"/>
</dbReference>
<dbReference type="Gene3D" id="3.20.20.370">
    <property type="entry name" value="Glycoside hydrolase/deacetylase"/>
    <property type="match status" value="1"/>
</dbReference>
<dbReference type="GO" id="GO:0005975">
    <property type="term" value="P:carbohydrate metabolic process"/>
    <property type="evidence" value="ECO:0007669"/>
    <property type="project" value="InterPro"/>
</dbReference>
<dbReference type="PANTHER" id="PTHR30105:SF2">
    <property type="entry name" value="DIVERGENT POLYSACCHARIDE DEACETYLASE SUPERFAMILY"/>
    <property type="match status" value="1"/>
</dbReference>
<keyword evidence="2" id="KW-1133">Transmembrane helix</keyword>
<dbReference type="Proteomes" id="UP000046176">
    <property type="component" value="Unassembled WGS sequence"/>
</dbReference>
<evidence type="ECO:0000313" key="4">
    <source>
        <dbReference type="Proteomes" id="UP000046176"/>
    </source>
</evidence>
<protein>
    <submittedName>
        <fullName evidence="3">Divergent polysaccharide deacetylase family</fullName>
    </submittedName>
</protein>
<dbReference type="PANTHER" id="PTHR30105">
    <property type="entry name" value="UNCHARACTERIZED YIBQ-RELATED"/>
    <property type="match status" value="1"/>
</dbReference>
<reference evidence="3 4" key="1">
    <citation type="submission" date="2014-08" db="EMBL/GenBank/DDBJ databases">
        <authorList>
            <person name="Chen Y.-H."/>
        </authorList>
    </citation>
    <scope>NUCLEOTIDE SEQUENCE [LARGE SCALE GENOMIC DNA]</scope>
</reference>
<dbReference type="CDD" id="cd10936">
    <property type="entry name" value="CE4_DAC2"/>
    <property type="match status" value="1"/>
</dbReference>
<evidence type="ECO:0000256" key="2">
    <source>
        <dbReference type="SAM" id="Phobius"/>
    </source>
</evidence>
<dbReference type="InterPro" id="IPR011330">
    <property type="entry name" value="Glyco_hydro/deAcase_b/a-brl"/>
</dbReference>
<evidence type="ECO:0000313" key="3">
    <source>
        <dbReference type="EMBL" id="CDZ38136.1"/>
    </source>
</evidence>